<dbReference type="PANTHER" id="PTHR44757:SF2">
    <property type="entry name" value="BIOFILM ARCHITECTURE MAINTENANCE PROTEIN MBAA"/>
    <property type="match status" value="1"/>
</dbReference>
<dbReference type="PANTHER" id="PTHR44757">
    <property type="entry name" value="DIGUANYLATE CYCLASE DGCP"/>
    <property type="match status" value="1"/>
</dbReference>
<feature type="domain" description="EAL" evidence="3">
    <location>
        <begin position="429"/>
        <end position="681"/>
    </location>
</feature>
<dbReference type="EMBL" id="BMYX01000018">
    <property type="protein sequence ID" value="GGY23074.1"/>
    <property type="molecule type" value="Genomic_DNA"/>
</dbReference>
<dbReference type="Pfam" id="PF08447">
    <property type="entry name" value="PAS_3"/>
    <property type="match status" value="1"/>
</dbReference>
<dbReference type="PROSITE" id="PS50887">
    <property type="entry name" value="GGDEF"/>
    <property type="match status" value="1"/>
</dbReference>
<reference evidence="5" key="1">
    <citation type="journal article" date="2014" name="Int. J. Syst. Evol. Microbiol.">
        <title>Complete genome sequence of Corynebacterium casei LMG S-19264T (=DSM 44701T), isolated from a smear-ripened cheese.</title>
        <authorList>
            <consortium name="US DOE Joint Genome Institute (JGI-PGF)"/>
            <person name="Walter F."/>
            <person name="Albersmeier A."/>
            <person name="Kalinowski J."/>
            <person name="Ruckert C."/>
        </authorList>
    </citation>
    <scope>NUCLEOTIDE SEQUENCE</scope>
    <source>
        <strain evidence="5">KCTC 32182</strain>
    </source>
</reference>
<proteinExistence type="predicted"/>
<dbReference type="Gene3D" id="3.30.450.20">
    <property type="entry name" value="PAS domain"/>
    <property type="match status" value="1"/>
</dbReference>
<evidence type="ECO:0008006" key="7">
    <source>
        <dbReference type="Google" id="ProtNLM"/>
    </source>
</evidence>
<evidence type="ECO:0000313" key="5">
    <source>
        <dbReference type="EMBL" id="GGY23074.1"/>
    </source>
</evidence>
<dbReference type="InterPro" id="IPR013655">
    <property type="entry name" value="PAS_fold_3"/>
</dbReference>
<dbReference type="InterPro" id="IPR035919">
    <property type="entry name" value="EAL_sf"/>
</dbReference>
<evidence type="ECO:0000259" key="3">
    <source>
        <dbReference type="PROSITE" id="PS50883"/>
    </source>
</evidence>
<evidence type="ECO:0000259" key="4">
    <source>
        <dbReference type="PROSITE" id="PS50887"/>
    </source>
</evidence>
<evidence type="ECO:0000259" key="2">
    <source>
        <dbReference type="PROSITE" id="PS50110"/>
    </source>
</evidence>
<protein>
    <recommendedName>
        <fullName evidence="7">PAS domain S-box-containing protein/diguanylate cyclase (GGDEF)-like protein</fullName>
    </recommendedName>
</protein>
<dbReference type="GO" id="GO:0003824">
    <property type="term" value="F:catalytic activity"/>
    <property type="evidence" value="ECO:0007669"/>
    <property type="project" value="UniProtKB-ARBA"/>
</dbReference>
<dbReference type="SMART" id="SM00052">
    <property type="entry name" value="EAL"/>
    <property type="match status" value="1"/>
</dbReference>
<dbReference type="AlphaFoldDB" id="A0A918P4P0"/>
<evidence type="ECO:0000256" key="1">
    <source>
        <dbReference type="PROSITE-ProRule" id="PRU00169"/>
    </source>
</evidence>
<dbReference type="SUPFAM" id="SSF141868">
    <property type="entry name" value="EAL domain-like"/>
    <property type="match status" value="1"/>
</dbReference>
<dbReference type="SUPFAM" id="SSF55785">
    <property type="entry name" value="PYP-like sensor domain (PAS domain)"/>
    <property type="match status" value="1"/>
</dbReference>
<feature type="domain" description="Response regulatory" evidence="2">
    <location>
        <begin position="6"/>
        <end position="122"/>
    </location>
</feature>
<dbReference type="SUPFAM" id="SSF52172">
    <property type="entry name" value="CheY-like"/>
    <property type="match status" value="1"/>
</dbReference>
<dbReference type="InterPro" id="IPR029787">
    <property type="entry name" value="Nucleotide_cyclase"/>
</dbReference>
<dbReference type="CDD" id="cd01949">
    <property type="entry name" value="GGDEF"/>
    <property type="match status" value="1"/>
</dbReference>
<dbReference type="CDD" id="cd17534">
    <property type="entry name" value="REC_DC-like"/>
    <property type="match status" value="1"/>
</dbReference>
<dbReference type="InterPro" id="IPR035965">
    <property type="entry name" value="PAS-like_dom_sf"/>
</dbReference>
<dbReference type="Gene3D" id="3.40.50.2300">
    <property type="match status" value="1"/>
</dbReference>
<organism evidence="5 6">
    <name type="scientific">Paludibacterium paludis</name>
    <dbReference type="NCBI Taxonomy" id="1225769"/>
    <lineage>
        <taxon>Bacteria</taxon>
        <taxon>Pseudomonadati</taxon>
        <taxon>Pseudomonadota</taxon>
        <taxon>Betaproteobacteria</taxon>
        <taxon>Neisseriales</taxon>
        <taxon>Chromobacteriaceae</taxon>
        <taxon>Paludibacterium</taxon>
    </lineage>
</organism>
<dbReference type="FunFam" id="3.30.70.270:FF:000001">
    <property type="entry name" value="Diguanylate cyclase domain protein"/>
    <property type="match status" value="1"/>
</dbReference>
<reference evidence="5" key="2">
    <citation type="submission" date="2020-09" db="EMBL/GenBank/DDBJ databases">
        <authorList>
            <person name="Sun Q."/>
            <person name="Kim S."/>
        </authorList>
    </citation>
    <scope>NUCLEOTIDE SEQUENCE</scope>
    <source>
        <strain evidence="5">KCTC 32182</strain>
    </source>
</reference>
<dbReference type="SMART" id="SM00267">
    <property type="entry name" value="GGDEF"/>
    <property type="match status" value="1"/>
</dbReference>
<dbReference type="Gene3D" id="3.30.70.270">
    <property type="match status" value="1"/>
</dbReference>
<keyword evidence="6" id="KW-1185">Reference proteome</keyword>
<dbReference type="Proteomes" id="UP000645257">
    <property type="component" value="Unassembled WGS sequence"/>
</dbReference>
<dbReference type="InterPro" id="IPR011006">
    <property type="entry name" value="CheY-like_superfamily"/>
</dbReference>
<dbReference type="SUPFAM" id="SSF55073">
    <property type="entry name" value="Nucleotide cyclase"/>
    <property type="match status" value="1"/>
</dbReference>
<keyword evidence="1" id="KW-0597">Phosphoprotein</keyword>
<dbReference type="GO" id="GO:0000160">
    <property type="term" value="P:phosphorelay signal transduction system"/>
    <property type="evidence" value="ECO:0007669"/>
    <property type="project" value="InterPro"/>
</dbReference>
<dbReference type="RefSeq" id="WP_189535493.1">
    <property type="nucleotide sequence ID" value="NZ_BMYX01000018.1"/>
</dbReference>
<comment type="caution">
    <text evidence="5">The sequence shown here is derived from an EMBL/GenBank/DDBJ whole genome shotgun (WGS) entry which is preliminary data.</text>
</comment>
<sequence>MPQHTRIMIVEDELIVALDLKHNLENLGYKVGALCARAEDAIAKAREIRPDLVLMDINLGEGMMDGTDAAREIRRENNIPIIFLTAYSEEGVLRRAEDSMPYGYLLKPFELRELEATLRMALARRRAEEGMMRSEERLRLAIDTAGLGVWEWEVASRRFVAEGHFMSILGTVPTYFDEGRDAFLQMIHSADRDALSEALARDGQFSGEIRMFVTSGEMRWISLYARYFGEHRRIIGVISDISAIRQAEDRINHLAYHDALTGLGNRHLFQEKLDSEIERAERRQTRLGLLFIDLDGFKIINDSLGHDAGDCLLIEMARRLERVLRGSDVAVRIGGDEFVVIIPDLDRPEHCAVIANHLLGALSQPVALTDTPDPVSITASIGIAVYPDNARSSNELLKACDTAMYSAKAAGRNGYAWFSEEMASRAKQRLVLEQGLLQARHDHSLTLQYQPQIRLADGAMTGVEALARWTHPEIGVVEPDVFIPVAEETGLIEVLGAQLLEEACRQGAIWRASGLDLHLSVNVSVRQLTGSGFIDILDAALERSGFPAGRLELEITETAMLSLDKTRGTLESIRERGVTLSIDDFGTGFSCLSLLQHLPIERLKIDKSFIQGLPDNGSSLALTLAIVSIAHSLGLDIVAEGIETPMQQEQLGSLGCAHGQGFLFAPALPADAIPGFAASRPLR</sequence>
<evidence type="ECO:0000313" key="6">
    <source>
        <dbReference type="Proteomes" id="UP000645257"/>
    </source>
</evidence>
<name>A0A918P4P0_9NEIS</name>
<dbReference type="InterPro" id="IPR001633">
    <property type="entry name" value="EAL_dom"/>
</dbReference>
<dbReference type="Pfam" id="PF00990">
    <property type="entry name" value="GGDEF"/>
    <property type="match status" value="1"/>
</dbReference>
<dbReference type="SMART" id="SM00448">
    <property type="entry name" value="REC"/>
    <property type="match status" value="1"/>
</dbReference>
<gene>
    <name evidence="5" type="ORF">GCM10011289_28540</name>
</gene>
<dbReference type="InterPro" id="IPR052155">
    <property type="entry name" value="Biofilm_reg_signaling"/>
</dbReference>
<dbReference type="CDD" id="cd01948">
    <property type="entry name" value="EAL"/>
    <property type="match status" value="1"/>
</dbReference>
<dbReference type="InterPro" id="IPR001789">
    <property type="entry name" value="Sig_transdc_resp-reg_receiver"/>
</dbReference>
<dbReference type="Pfam" id="PF00563">
    <property type="entry name" value="EAL"/>
    <property type="match status" value="1"/>
</dbReference>
<dbReference type="PROSITE" id="PS50110">
    <property type="entry name" value="RESPONSE_REGULATORY"/>
    <property type="match status" value="1"/>
</dbReference>
<dbReference type="InterPro" id="IPR043128">
    <property type="entry name" value="Rev_trsase/Diguanyl_cyclase"/>
</dbReference>
<feature type="modified residue" description="4-aspartylphosphate" evidence="1">
    <location>
        <position position="56"/>
    </location>
</feature>
<dbReference type="InterPro" id="IPR000160">
    <property type="entry name" value="GGDEF_dom"/>
</dbReference>
<feature type="domain" description="GGDEF" evidence="4">
    <location>
        <begin position="285"/>
        <end position="420"/>
    </location>
</feature>
<dbReference type="Pfam" id="PF00072">
    <property type="entry name" value="Response_reg"/>
    <property type="match status" value="1"/>
</dbReference>
<dbReference type="PROSITE" id="PS50883">
    <property type="entry name" value="EAL"/>
    <property type="match status" value="1"/>
</dbReference>
<accession>A0A918P4P0</accession>
<dbReference type="Gene3D" id="3.20.20.450">
    <property type="entry name" value="EAL domain"/>
    <property type="match status" value="1"/>
</dbReference>
<dbReference type="NCBIfam" id="TIGR00254">
    <property type="entry name" value="GGDEF"/>
    <property type="match status" value="1"/>
</dbReference>